<evidence type="ECO:0000313" key="2">
    <source>
        <dbReference type="EMBL" id="KRM74798.1"/>
    </source>
</evidence>
<dbReference type="Gene3D" id="2.60.40.4300">
    <property type="match status" value="1"/>
</dbReference>
<evidence type="ECO:0000259" key="1">
    <source>
        <dbReference type="Pfam" id="PF17966"/>
    </source>
</evidence>
<organism evidence="2 3">
    <name type="scientific">Ligilactobacillus murinus DSM 20452 = NBRC 14221</name>
    <dbReference type="NCBI Taxonomy" id="1423772"/>
    <lineage>
        <taxon>Bacteria</taxon>
        <taxon>Bacillati</taxon>
        <taxon>Bacillota</taxon>
        <taxon>Bacilli</taxon>
        <taxon>Lactobacillales</taxon>
        <taxon>Lactobacillaceae</taxon>
        <taxon>Ligilactobacillus</taxon>
    </lineage>
</organism>
<dbReference type="Pfam" id="PF17966">
    <property type="entry name" value="Muc_B2"/>
    <property type="match status" value="1"/>
</dbReference>
<sequence>MYSYKTKKLVTSGVLVADEVQEFEQVKMLVGHMYHRTKRKFKVIDPYRDGPLELEKESLELRDDRGNVLGEMTCQRIAHGHVIVIPTIFSKNDEHYTLNEVTTLLRDDQEKTIAKYELAKVSESLDKTTLTTHFVTKAGQPLCRPDKQTITWKTLKYQDAKTGLSWSGSSIPEESNYLAVKSPLIKGYVAQTAGLGPASLKAKEQQIVYRKLGKIIAIDSSGNILGTKTYCNDRTDPTRAAETFLPYIKGYHRAIKAEAIVPSDPSCDIFIKYLAN</sequence>
<protein>
    <submittedName>
        <fullName evidence="2">Mucus binding protein</fullName>
    </submittedName>
</protein>
<dbReference type="PATRIC" id="fig|1423772.3.peg.292"/>
<proteinExistence type="predicted"/>
<evidence type="ECO:0000313" key="3">
    <source>
        <dbReference type="Proteomes" id="UP000051612"/>
    </source>
</evidence>
<dbReference type="EMBL" id="AYYN01000083">
    <property type="protein sequence ID" value="KRM74798.1"/>
    <property type="molecule type" value="Genomic_DNA"/>
</dbReference>
<dbReference type="AlphaFoldDB" id="A0A0R2B5V2"/>
<gene>
    <name evidence="2" type="ORF">FC48_GL000267</name>
</gene>
<dbReference type="InterPro" id="IPR041495">
    <property type="entry name" value="Mub_B2"/>
</dbReference>
<reference evidence="2 3" key="1">
    <citation type="journal article" date="2015" name="Genome Announc.">
        <title>Expanding the biotechnology potential of lactobacilli through comparative genomics of 213 strains and associated genera.</title>
        <authorList>
            <person name="Sun Z."/>
            <person name="Harris H.M."/>
            <person name="McCann A."/>
            <person name="Guo C."/>
            <person name="Argimon S."/>
            <person name="Zhang W."/>
            <person name="Yang X."/>
            <person name="Jeffery I.B."/>
            <person name="Cooney J.C."/>
            <person name="Kagawa T.F."/>
            <person name="Liu W."/>
            <person name="Song Y."/>
            <person name="Salvetti E."/>
            <person name="Wrobel A."/>
            <person name="Rasinkangas P."/>
            <person name="Parkhill J."/>
            <person name="Rea M.C."/>
            <person name="O'Sullivan O."/>
            <person name="Ritari J."/>
            <person name="Douillard F.P."/>
            <person name="Paul Ross R."/>
            <person name="Yang R."/>
            <person name="Briner A.E."/>
            <person name="Felis G.E."/>
            <person name="de Vos W.M."/>
            <person name="Barrangou R."/>
            <person name="Klaenhammer T.R."/>
            <person name="Caufield P.W."/>
            <person name="Cui Y."/>
            <person name="Zhang H."/>
            <person name="O'Toole P.W."/>
        </authorList>
    </citation>
    <scope>NUCLEOTIDE SEQUENCE [LARGE SCALE GENOMIC DNA]</scope>
    <source>
        <strain evidence="2 3">DSM 20452</strain>
    </source>
</reference>
<name>A0A0R2B5V2_9LACO</name>
<comment type="caution">
    <text evidence="2">The sequence shown here is derived from an EMBL/GenBank/DDBJ whole genome shotgun (WGS) entry which is preliminary data.</text>
</comment>
<accession>A0A0R2B5V2</accession>
<dbReference type="Proteomes" id="UP000051612">
    <property type="component" value="Unassembled WGS sequence"/>
</dbReference>
<feature type="domain" description="Mub B2-like" evidence="1">
    <location>
        <begin position="127"/>
        <end position="208"/>
    </location>
</feature>